<dbReference type="EMBL" id="UINC01049701">
    <property type="protein sequence ID" value="SVB61796.1"/>
    <property type="molecule type" value="Genomic_DNA"/>
</dbReference>
<dbReference type="AlphaFoldDB" id="A0A382FFB8"/>
<dbReference type="InterPro" id="IPR011032">
    <property type="entry name" value="GroES-like_sf"/>
</dbReference>
<name>A0A382FFB8_9ZZZZ</name>
<gene>
    <name evidence="1" type="ORF">METZ01_LOCUS214650</name>
</gene>
<dbReference type="SUPFAM" id="SSF50129">
    <property type="entry name" value="GroES-like"/>
    <property type="match status" value="1"/>
</dbReference>
<feature type="non-terminal residue" evidence="1">
    <location>
        <position position="52"/>
    </location>
</feature>
<proteinExistence type="predicted"/>
<protein>
    <submittedName>
        <fullName evidence="1">Uncharacterized protein</fullName>
    </submittedName>
</protein>
<evidence type="ECO:0000313" key="1">
    <source>
        <dbReference type="EMBL" id="SVB61796.1"/>
    </source>
</evidence>
<accession>A0A382FFB8</accession>
<dbReference type="Gene3D" id="3.90.180.10">
    <property type="entry name" value="Medium-chain alcohol dehydrogenases, catalytic domain"/>
    <property type="match status" value="1"/>
</dbReference>
<sequence>MKGIVFDGEELSVVEGLELREPEPGEVTVRIANSGVCHSDVSVIDGTIPFPT</sequence>
<organism evidence="1">
    <name type="scientific">marine metagenome</name>
    <dbReference type="NCBI Taxonomy" id="408172"/>
    <lineage>
        <taxon>unclassified sequences</taxon>
        <taxon>metagenomes</taxon>
        <taxon>ecological metagenomes</taxon>
    </lineage>
</organism>
<reference evidence="1" key="1">
    <citation type="submission" date="2018-05" db="EMBL/GenBank/DDBJ databases">
        <authorList>
            <person name="Lanie J.A."/>
            <person name="Ng W.-L."/>
            <person name="Kazmierczak K.M."/>
            <person name="Andrzejewski T.M."/>
            <person name="Davidsen T.M."/>
            <person name="Wayne K.J."/>
            <person name="Tettelin H."/>
            <person name="Glass J.I."/>
            <person name="Rusch D."/>
            <person name="Podicherti R."/>
            <person name="Tsui H.-C.T."/>
            <person name="Winkler M.E."/>
        </authorList>
    </citation>
    <scope>NUCLEOTIDE SEQUENCE</scope>
</reference>